<feature type="region of interest" description="Disordered" evidence="1">
    <location>
        <begin position="456"/>
        <end position="525"/>
    </location>
</feature>
<dbReference type="RefSeq" id="WP_262600676.1">
    <property type="nucleotide sequence ID" value="NZ_CP103300.1"/>
</dbReference>
<feature type="compositionally biased region" description="Low complexity" evidence="1">
    <location>
        <begin position="484"/>
        <end position="495"/>
    </location>
</feature>
<dbReference type="PANTHER" id="PTHR46224">
    <property type="entry name" value="ANKYRIN REPEAT FAMILY PROTEIN"/>
    <property type="match status" value="1"/>
</dbReference>
<feature type="compositionally biased region" description="Polar residues" evidence="1">
    <location>
        <begin position="456"/>
        <end position="483"/>
    </location>
</feature>
<dbReference type="InterPro" id="IPR002110">
    <property type="entry name" value="Ankyrin_rpt"/>
</dbReference>
<sequence length="882" mass="96577">MQNYSQLLQAIFSRLFILSLFTSSLLFADTGGITCEPVNGFTSVFSEKAFLTDSRRACFKTVDDNRTFFSLSSASSVFYFLSIVFSYAGKSGGDSTVFPARPGDVGSHKNQWLEELPSQASVLKTLLKNSLIPDDSFSGEANDRKRDKLEGELELAIANWQKLVKRPSYPAAVVSVSDAAMRVVITRSDGLRNTSLDSLYEKLINIQTQSYLALLDTEALEDIAGIVTAGLVAAGSSGDEDDNNNDNTHYSFDAGPEPLILVYDDKEYPEQNSAEGLIRKNQRNKRWLLKILRKKMQQAIARGHGDLARILDNRVMLITADLERLNDLSTSSTGITGNDRGSPGILSFLKASLADYDRELQQRDDDALIQALSQHPVSTDYQGIFIVSSELTSGEARLYAWWQDTATGFVYRELIKRLEQQLQSETDDISESTEKIGALVGGLRALVHRFREMSPANSSYDGRQVPNQNESHGQPNKTVASDKSSGSSTTASGAACQDNKKNNGEKGDEEEGEGEDPPNKHEHSYSKTVYCPLCKGPCNEVKPEAVTLVSGGRHSTAAKENEKLPFKPGATAEGLENAARYGNTQAVEYFLSRGVHPNDSPKALECAALNGHTEIVKALLGKGAKLSESPFAMVNAISNRHINIFYALLDTEANPDNLSYELRFAAAHEHLDIVNVLLDRGVKPCEWLRPLEWAALNRHLYIVNALLDRGARPSDSPKSLEWAASNGHLNIVNALLDKGAKPSDSPEALEWAASDGNIYIVNTLLAYGVQPSQLQKALDRAVSKGHNEVVNNLLANGAQPSLSSEMHELAISRGHTKTVEIVEAAKNHALMPGQAKSLCLQARNAIRTLLINNPANADQSLKKVIYSLPLPTHMKNYLFEPL</sequence>
<dbReference type="Pfam" id="PF12796">
    <property type="entry name" value="Ank_2"/>
    <property type="match status" value="2"/>
</dbReference>
<keyword evidence="2" id="KW-0732">Signal</keyword>
<dbReference type="SUPFAM" id="SSF48403">
    <property type="entry name" value="Ankyrin repeat"/>
    <property type="match status" value="1"/>
</dbReference>
<feature type="domain" description="SOCS box" evidence="3">
    <location>
        <begin position="836"/>
        <end position="878"/>
    </location>
</feature>
<dbReference type="Pfam" id="PF07525">
    <property type="entry name" value="SOCS_box"/>
    <property type="match status" value="1"/>
</dbReference>
<proteinExistence type="predicted"/>
<feature type="chain" id="PRO_5046368767" evidence="2">
    <location>
        <begin position="29"/>
        <end position="882"/>
    </location>
</feature>
<dbReference type="Proteomes" id="UP001163255">
    <property type="component" value="Chromosome"/>
</dbReference>
<dbReference type="Gene3D" id="1.25.40.20">
    <property type="entry name" value="Ankyrin repeat-containing domain"/>
    <property type="match status" value="1"/>
</dbReference>
<dbReference type="InterPro" id="IPR036770">
    <property type="entry name" value="Ankyrin_rpt-contain_sf"/>
</dbReference>
<dbReference type="PANTHER" id="PTHR46224:SF64">
    <property type="entry name" value="IQ MOTIF AND ANKYRIN REPEAT DOMAIN-CONTAINING PROTEIN 1"/>
    <property type="match status" value="1"/>
</dbReference>
<keyword evidence="5" id="KW-1185">Reference proteome</keyword>
<gene>
    <name evidence="4" type="ORF">NX720_08420</name>
</gene>
<feature type="compositionally biased region" description="Acidic residues" evidence="1">
    <location>
        <begin position="507"/>
        <end position="516"/>
    </location>
</feature>
<feature type="signal peptide" evidence="2">
    <location>
        <begin position="1"/>
        <end position="28"/>
    </location>
</feature>
<evidence type="ECO:0000259" key="3">
    <source>
        <dbReference type="Pfam" id="PF07525"/>
    </source>
</evidence>
<organism evidence="4 5">
    <name type="scientific">Endozoicomonas euniceicola</name>
    <dbReference type="NCBI Taxonomy" id="1234143"/>
    <lineage>
        <taxon>Bacteria</taxon>
        <taxon>Pseudomonadati</taxon>
        <taxon>Pseudomonadota</taxon>
        <taxon>Gammaproteobacteria</taxon>
        <taxon>Oceanospirillales</taxon>
        <taxon>Endozoicomonadaceae</taxon>
        <taxon>Endozoicomonas</taxon>
    </lineage>
</organism>
<evidence type="ECO:0000256" key="1">
    <source>
        <dbReference type="SAM" id="MobiDB-lite"/>
    </source>
</evidence>
<evidence type="ECO:0000256" key="2">
    <source>
        <dbReference type="SAM" id="SignalP"/>
    </source>
</evidence>
<protein>
    <submittedName>
        <fullName evidence="4">Ankyrin repeat domain-containing protein</fullName>
    </submittedName>
</protein>
<reference evidence="4" key="1">
    <citation type="submission" date="2022-10" db="EMBL/GenBank/DDBJ databases">
        <title>Completed Genome Sequence of two octocoral isolated bacterium, Endozoicomonas euniceicola EF212T and Endozoicomonas gorgoniicola PS125T.</title>
        <authorList>
            <person name="Chiou Y.-J."/>
            <person name="Chen Y.-H."/>
        </authorList>
    </citation>
    <scope>NUCLEOTIDE SEQUENCE</scope>
    <source>
        <strain evidence="4">EF212</strain>
    </source>
</reference>
<evidence type="ECO:0000313" key="5">
    <source>
        <dbReference type="Proteomes" id="UP001163255"/>
    </source>
</evidence>
<dbReference type="InterPro" id="IPR001496">
    <property type="entry name" value="SOCS_box"/>
</dbReference>
<dbReference type="InterPro" id="IPR051616">
    <property type="entry name" value="Cul2-RING_E3_ligase_SR"/>
</dbReference>
<dbReference type="EMBL" id="CP103300">
    <property type="protein sequence ID" value="UYM17916.1"/>
    <property type="molecule type" value="Genomic_DNA"/>
</dbReference>
<accession>A0ABY6GYP8</accession>
<evidence type="ECO:0000313" key="4">
    <source>
        <dbReference type="EMBL" id="UYM17916.1"/>
    </source>
</evidence>
<dbReference type="SMART" id="SM00248">
    <property type="entry name" value="ANK"/>
    <property type="match status" value="5"/>
</dbReference>
<name>A0ABY6GYP8_9GAMM</name>